<evidence type="ECO:0000313" key="8">
    <source>
        <dbReference type="EMBL" id="EHR60455.1"/>
    </source>
</evidence>
<evidence type="ECO:0000259" key="7">
    <source>
        <dbReference type="PROSITE" id="PS50110"/>
    </source>
</evidence>
<dbReference type="PRINTS" id="PR00038">
    <property type="entry name" value="HTHLUXR"/>
</dbReference>
<dbReference type="SUPFAM" id="SSF52172">
    <property type="entry name" value="CheY-like"/>
    <property type="match status" value="1"/>
</dbReference>
<evidence type="ECO:0000259" key="6">
    <source>
        <dbReference type="PROSITE" id="PS50043"/>
    </source>
</evidence>
<keyword evidence="3 8" id="KW-0238">DNA-binding</keyword>
<dbReference type="CDD" id="cd06170">
    <property type="entry name" value="LuxR_C_like"/>
    <property type="match status" value="1"/>
</dbReference>
<dbReference type="GO" id="GO:0003677">
    <property type="term" value="F:DNA binding"/>
    <property type="evidence" value="ECO:0007669"/>
    <property type="project" value="UniProtKB-KW"/>
</dbReference>
<evidence type="ECO:0000256" key="1">
    <source>
        <dbReference type="ARBA" id="ARBA00022553"/>
    </source>
</evidence>
<dbReference type="Pfam" id="PF00196">
    <property type="entry name" value="GerE"/>
    <property type="match status" value="1"/>
</dbReference>
<keyword evidence="1 5" id="KW-0597">Phosphoprotein</keyword>
<dbReference type="InterPro" id="IPR001789">
    <property type="entry name" value="Sig_transdc_resp-reg_receiver"/>
</dbReference>
<proteinExistence type="predicted"/>
<keyword evidence="9" id="KW-1185">Reference proteome</keyword>
<dbReference type="AlphaFoldDB" id="H5XFR3"/>
<name>H5XFR3_9PSEU</name>
<dbReference type="PANTHER" id="PTHR43214">
    <property type="entry name" value="TWO-COMPONENT RESPONSE REGULATOR"/>
    <property type="match status" value="1"/>
</dbReference>
<dbReference type="PANTHER" id="PTHR43214:SF24">
    <property type="entry name" value="TRANSCRIPTIONAL REGULATORY PROTEIN NARL-RELATED"/>
    <property type="match status" value="1"/>
</dbReference>
<feature type="domain" description="Response regulatory" evidence="7">
    <location>
        <begin position="3"/>
        <end position="121"/>
    </location>
</feature>
<dbReference type="InterPro" id="IPR039420">
    <property type="entry name" value="WalR-like"/>
</dbReference>
<dbReference type="SUPFAM" id="SSF46894">
    <property type="entry name" value="C-terminal effector domain of the bipartite response regulators"/>
    <property type="match status" value="1"/>
</dbReference>
<protein>
    <submittedName>
        <fullName evidence="8">Response regulator containing a CheY-like receiver domain and an HTH DNA-binding domain</fullName>
    </submittedName>
</protein>
<feature type="modified residue" description="4-aspartylphosphate" evidence="5">
    <location>
        <position position="54"/>
    </location>
</feature>
<keyword evidence="2" id="KW-0805">Transcription regulation</keyword>
<reference evidence="8 9" key="1">
    <citation type="submission" date="2011-11" db="EMBL/GenBank/DDBJ databases">
        <title>The Noncontiguous Finished sequence of Saccharomonospora cyanea NA-134.</title>
        <authorList>
            <consortium name="US DOE Joint Genome Institute"/>
            <person name="Lucas S."/>
            <person name="Han J."/>
            <person name="Lapidus A."/>
            <person name="Cheng J.-F."/>
            <person name="Goodwin L."/>
            <person name="Pitluck S."/>
            <person name="Peters L."/>
            <person name="Ovchinnikova G."/>
            <person name="Lu M."/>
            <person name="Detter J.C."/>
            <person name="Han C."/>
            <person name="Tapia R."/>
            <person name="Land M."/>
            <person name="Hauser L."/>
            <person name="Kyrpides N."/>
            <person name="Ivanova N."/>
            <person name="Pagani I."/>
            <person name="Brambilla E.-M."/>
            <person name="Klenk H.-P."/>
            <person name="Woyke T."/>
        </authorList>
    </citation>
    <scope>NUCLEOTIDE SEQUENCE [LARGE SCALE GENOMIC DNA]</scope>
    <source>
        <strain evidence="8 9">NA-134</strain>
    </source>
</reference>
<organism evidence="8 9">
    <name type="scientific">Saccharomonospora cyanea NA-134</name>
    <dbReference type="NCBI Taxonomy" id="882082"/>
    <lineage>
        <taxon>Bacteria</taxon>
        <taxon>Bacillati</taxon>
        <taxon>Actinomycetota</taxon>
        <taxon>Actinomycetes</taxon>
        <taxon>Pseudonocardiales</taxon>
        <taxon>Pseudonocardiaceae</taxon>
        <taxon>Saccharomonospora</taxon>
    </lineage>
</organism>
<dbReference type="GO" id="GO:0000160">
    <property type="term" value="P:phosphorelay signal transduction system"/>
    <property type="evidence" value="ECO:0007669"/>
    <property type="project" value="InterPro"/>
</dbReference>
<dbReference type="RefSeq" id="WP_005455088.1">
    <property type="nucleotide sequence ID" value="NZ_CM001440.1"/>
</dbReference>
<dbReference type="PROSITE" id="PS50110">
    <property type="entry name" value="RESPONSE_REGULATORY"/>
    <property type="match status" value="1"/>
</dbReference>
<dbReference type="Proteomes" id="UP000002791">
    <property type="component" value="Chromosome"/>
</dbReference>
<dbReference type="Gene3D" id="3.40.50.2300">
    <property type="match status" value="1"/>
</dbReference>
<gene>
    <name evidence="8" type="ORF">SaccyDRAFT_1553</name>
</gene>
<evidence type="ECO:0000256" key="5">
    <source>
        <dbReference type="PROSITE-ProRule" id="PRU00169"/>
    </source>
</evidence>
<dbReference type="InterPro" id="IPR058245">
    <property type="entry name" value="NreC/VraR/RcsB-like_REC"/>
</dbReference>
<evidence type="ECO:0000256" key="4">
    <source>
        <dbReference type="ARBA" id="ARBA00023163"/>
    </source>
</evidence>
<dbReference type="InterPro" id="IPR016032">
    <property type="entry name" value="Sig_transdc_resp-reg_C-effctor"/>
</dbReference>
<evidence type="ECO:0000313" key="9">
    <source>
        <dbReference type="Proteomes" id="UP000002791"/>
    </source>
</evidence>
<dbReference type="PROSITE" id="PS50043">
    <property type="entry name" value="HTH_LUXR_2"/>
    <property type="match status" value="1"/>
</dbReference>
<sequence length="223" mass="23900">MIKVVVADDQQLVRAGLCSLLDRADDITVVGEASDGTSAVHAVRSLRPDVVLMDIRMPGMDGIEATHRITADAELRSVRVVVLTTFDTDEHIFDAIRAGAAGFLLKNTAPEELRAAVRTVTEGEALLSPSVTRRVLAAVASDSGTVEPRLLDPLTEREREVLAEIAAGLSNTEIAAVLHLSPATARTYVSRLLAKLGARDRAQLVHIAYEAGLAQPGTRHRSR</sequence>
<dbReference type="EMBL" id="CM001440">
    <property type="protein sequence ID" value="EHR60455.1"/>
    <property type="molecule type" value="Genomic_DNA"/>
</dbReference>
<dbReference type="OrthoDB" id="9808843at2"/>
<feature type="domain" description="HTH luxR-type" evidence="6">
    <location>
        <begin position="147"/>
        <end position="212"/>
    </location>
</feature>
<dbReference type="InterPro" id="IPR011006">
    <property type="entry name" value="CheY-like_superfamily"/>
</dbReference>
<evidence type="ECO:0000256" key="2">
    <source>
        <dbReference type="ARBA" id="ARBA00023015"/>
    </source>
</evidence>
<evidence type="ECO:0000256" key="3">
    <source>
        <dbReference type="ARBA" id="ARBA00023125"/>
    </source>
</evidence>
<dbReference type="SMART" id="SM00421">
    <property type="entry name" value="HTH_LUXR"/>
    <property type="match status" value="1"/>
</dbReference>
<dbReference type="Pfam" id="PF00072">
    <property type="entry name" value="Response_reg"/>
    <property type="match status" value="1"/>
</dbReference>
<accession>H5XFR3</accession>
<dbReference type="InterPro" id="IPR000792">
    <property type="entry name" value="Tscrpt_reg_LuxR_C"/>
</dbReference>
<dbReference type="eggNOG" id="COG2197">
    <property type="taxonomic scope" value="Bacteria"/>
</dbReference>
<dbReference type="STRING" id="882082.SaccyDRAFT_1553"/>
<dbReference type="CDD" id="cd17535">
    <property type="entry name" value="REC_NarL-like"/>
    <property type="match status" value="1"/>
</dbReference>
<dbReference type="GO" id="GO:0006355">
    <property type="term" value="P:regulation of DNA-templated transcription"/>
    <property type="evidence" value="ECO:0007669"/>
    <property type="project" value="InterPro"/>
</dbReference>
<keyword evidence="4" id="KW-0804">Transcription</keyword>
<dbReference type="SMART" id="SM00448">
    <property type="entry name" value="REC"/>
    <property type="match status" value="1"/>
</dbReference>
<dbReference type="HOGENOM" id="CLU_000445_90_10_11"/>